<dbReference type="RefSeq" id="WP_319955861.1">
    <property type="nucleotide sequence ID" value="NZ_JAXAVX010000018.1"/>
</dbReference>
<dbReference type="GO" id="GO:0016491">
    <property type="term" value="F:oxidoreductase activity"/>
    <property type="evidence" value="ECO:0007669"/>
    <property type="project" value="UniProtKB-KW"/>
</dbReference>
<feature type="transmembrane region" description="Helical" evidence="1">
    <location>
        <begin position="89"/>
        <end position="110"/>
    </location>
</feature>
<protein>
    <submittedName>
        <fullName evidence="3">Fatty acid desaturase</fullName>
        <ecNumber evidence="3">1.14.19.-</ecNumber>
    </submittedName>
</protein>
<dbReference type="Pfam" id="PF00487">
    <property type="entry name" value="FA_desaturase"/>
    <property type="match status" value="1"/>
</dbReference>
<evidence type="ECO:0000256" key="1">
    <source>
        <dbReference type="SAM" id="Phobius"/>
    </source>
</evidence>
<evidence type="ECO:0000259" key="2">
    <source>
        <dbReference type="Pfam" id="PF00487"/>
    </source>
</evidence>
<keyword evidence="4" id="KW-1185">Reference proteome</keyword>
<keyword evidence="3" id="KW-0560">Oxidoreductase</keyword>
<gene>
    <name evidence="3" type="ORF">SK069_19095</name>
</gene>
<reference evidence="3 4" key="1">
    <citation type="submission" date="2023-11" db="EMBL/GenBank/DDBJ databases">
        <authorList>
            <person name="Xu M."/>
            <person name="Jiang T."/>
        </authorList>
    </citation>
    <scope>NUCLEOTIDE SEQUENCE [LARGE SCALE GENOMIC DNA]</scope>
    <source>
        <strain evidence="3 4">SD</strain>
    </source>
</reference>
<dbReference type="InterPro" id="IPR012171">
    <property type="entry name" value="Fatty_acid_desaturase"/>
</dbReference>
<organism evidence="3 4">
    <name type="scientific">Patulibacter brassicae</name>
    <dbReference type="NCBI Taxonomy" id="1705717"/>
    <lineage>
        <taxon>Bacteria</taxon>
        <taxon>Bacillati</taxon>
        <taxon>Actinomycetota</taxon>
        <taxon>Thermoleophilia</taxon>
        <taxon>Solirubrobacterales</taxon>
        <taxon>Patulibacteraceae</taxon>
        <taxon>Patulibacter</taxon>
    </lineage>
</organism>
<name>A0ABU4VPC1_9ACTN</name>
<dbReference type="EC" id="1.14.19.-" evidence="3"/>
<feature type="transmembrane region" description="Helical" evidence="1">
    <location>
        <begin position="22"/>
        <end position="40"/>
    </location>
</feature>
<dbReference type="InterPro" id="IPR005804">
    <property type="entry name" value="FA_desaturase_dom"/>
</dbReference>
<accession>A0ABU4VPC1</accession>
<dbReference type="EMBL" id="JAXAVX010000018">
    <property type="protein sequence ID" value="MDX8153711.1"/>
    <property type="molecule type" value="Genomic_DNA"/>
</dbReference>
<evidence type="ECO:0000313" key="4">
    <source>
        <dbReference type="Proteomes" id="UP001277761"/>
    </source>
</evidence>
<dbReference type="Proteomes" id="UP001277761">
    <property type="component" value="Unassembled WGS sequence"/>
</dbReference>
<evidence type="ECO:0000313" key="3">
    <source>
        <dbReference type="EMBL" id="MDX8153711.1"/>
    </source>
</evidence>
<proteinExistence type="predicted"/>
<comment type="caution">
    <text evidence="3">The sequence shown here is derived from an EMBL/GenBank/DDBJ whole genome shotgun (WGS) entry which is preliminary data.</text>
</comment>
<dbReference type="PANTHER" id="PTHR19353:SF19">
    <property type="entry name" value="DELTA(5) FATTY ACID DESATURASE C-RELATED"/>
    <property type="match status" value="1"/>
</dbReference>
<feature type="transmembrane region" description="Helical" evidence="1">
    <location>
        <begin position="166"/>
        <end position="184"/>
    </location>
</feature>
<sequence length="306" mass="35163">MSSVPAESPVTVRRIPSPEEPVPVVAVPTLVLLVVSMAVWIASTTLYATGDLAWWATIPINAVAGYLLFTVAHDAGHHSASRVKWLNDLMGRVSTPFFALHAAFPVWRFIHMQHHRFTNHDDGADPDHYTMEGPAWQRPLRWLTIDYAYIGFYLPKLGSRRPKERVEAIAFIVLGIAVPVALIATGNVVAWLVILFIPSRLAIMWLAYAFDYLPHNGLHHKPTEDRMKTTRNRIGGERWVSPLMLYQNYHLVHHLHPIVPFYRYIAVWRRNEPRYLDGDPALSTLRGREITPDEYRRMRDLVEHHH</sequence>
<keyword evidence="1" id="KW-1133">Transmembrane helix</keyword>
<dbReference type="PANTHER" id="PTHR19353">
    <property type="entry name" value="FATTY ACID DESATURASE 2"/>
    <property type="match status" value="1"/>
</dbReference>
<keyword evidence="1" id="KW-0812">Transmembrane</keyword>
<keyword evidence="1" id="KW-0472">Membrane</keyword>
<feature type="domain" description="Fatty acid desaturase" evidence="2">
    <location>
        <begin position="53"/>
        <end position="281"/>
    </location>
</feature>
<feature type="transmembrane region" description="Helical" evidence="1">
    <location>
        <begin position="52"/>
        <end position="69"/>
    </location>
</feature>